<protein>
    <submittedName>
        <fullName evidence="2">Uncharacterized protein</fullName>
    </submittedName>
</protein>
<feature type="chain" id="PRO_5046986916" evidence="1">
    <location>
        <begin position="23"/>
        <end position="67"/>
    </location>
</feature>
<keyword evidence="1" id="KW-0732">Signal</keyword>
<reference evidence="2 3" key="1">
    <citation type="submission" date="2024-06" db="EMBL/GenBank/DDBJ databases">
        <title>The Natural Products Discovery Center: Release of the First 8490 Sequenced Strains for Exploring Actinobacteria Biosynthetic Diversity.</title>
        <authorList>
            <person name="Kalkreuter E."/>
            <person name="Kautsar S.A."/>
            <person name="Yang D."/>
            <person name="Bader C.D."/>
            <person name="Teijaro C.N."/>
            <person name="Fluegel L."/>
            <person name="Davis C.M."/>
            <person name="Simpson J.R."/>
            <person name="Lauterbach L."/>
            <person name="Steele A.D."/>
            <person name="Gui C."/>
            <person name="Meng S."/>
            <person name="Li G."/>
            <person name="Viehrig K."/>
            <person name="Ye F."/>
            <person name="Su P."/>
            <person name="Kiefer A.F."/>
            <person name="Nichols A."/>
            <person name="Cepeda A.J."/>
            <person name="Yan W."/>
            <person name="Fan B."/>
            <person name="Jiang Y."/>
            <person name="Adhikari A."/>
            <person name="Zheng C.-J."/>
            <person name="Schuster L."/>
            <person name="Cowan T.M."/>
            <person name="Smanski M.J."/>
            <person name="Chevrette M.G."/>
            <person name="De Carvalho L.P.S."/>
            <person name="Shen B."/>
        </authorList>
    </citation>
    <scope>NUCLEOTIDE SEQUENCE [LARGE SCALE GENOMIC DNA]</scope>
    <source>
        <strain evidence="2 3">NPDC050671</strain>
    </source>
</reference>
<feature type="signal peptide" evidence="1">
    <location>
        <begin position="1"/>
        <end position="22"/>
    </location>
</feature>
<dbReference type="RefSeq" id="WP_357972733.1">
    <property type="nucleotide sequence ID" value="NZ_JBFAIH010000001.1"/>
</dbReference>
<organism evidence="2 3">
    <name type="scientific">Nocardia fusca</name>
    <dbReference type="NCBI Taxonomy" id="941183"/>
    <lineage>
        <taxon>Bacteria</taxon>
        <taxon>Bacillati</taxon>
        <taxon>Actinomycetota</taxon>
        <taxon>Actinomycetes</taxon>
        <taxon>Mycobacteriales</taxon>
        <taxon>Nocardiaceae</taxon>
        <taxon>Nocardia</taxon>
    </lineage>
</organism>
<accession>A0ABV3F1Y3</accession>
<sequence length="67" mass="6884">MRNAVRGGIFAAFLLAAPLATATPSPALPLEQPGVTEQENPAVETGLICTMQYPPTLPCFLASLSAG</sequence>
<keyword evidence="3" id="KW-1185">Reference proteome</keyword>
<evidence type="ECO:0000256" key="1">
    <source>
        <dbReference type="SAM" id="SignalP"/>
    </source>
</evidence>
<comment type="caution">
    <text evidence="2">The sequence shown here is derived from an EMBL/GenBank/DDBJ whole genome shotgun (WGS) entry which is preliminary data.</text>
</comment>
<dbReference type="EMBL" id="JBFAIH010000001">
    <property type="protein sequence ID" value="MEV0361633.1"/>
    <property type="molecule type" value="Genomic_DNA"/>
</dbReference>
<dbReference type="Proteomes" id="UP001551658">
    <property type="component" value="Unassembled WGS sequence"/>
</dbReference>
<evidence type="ECO:0000313" key="2">
    <source>
        <dbReference type="EMBL" id="MEV0361633.1"/>
    </source>
</evidence>
<gene>
    <name evidence="2" type="ORF">AB0H72_02920</name>
</gene>
<evidence type="ECO:0000313" key="3">
    <source>
        <dbReference type="Proteomes" id="UP001551658"/>
    </source>
</evidence>
<proteinExistence type="predicted"/>
<name>A0ABV3F1Y3_9NOCA</name>